<proteinExistence type="predicted"/>
<dbReference type="AlphaFoldDB" id="A0A8J2JC25"/>
<dbReference type="EMBL" id="CAJVCH010048204">
    <property type="protein sequence ID" value="CAG7717741.1"/>
    <property type="molecule type" value="Genomic_DNA"/>
</dbReference>
<gene>
    <name evidence="1" type="ORF">AFUS01_LOCUS7180</name>
</gene>
<comment type="caution">
    <text evidence="1">The sequence shown here is derived from an EMBL/GenBank/DDBJ whole genome shotgun (WGS) entry which is preliminary data.</text>
</comment>
<evidence type="ECO:0000313" key="1">
    <source>
        <dbReference type="EMBL" id="CAG7717741.1"/>
    </source>
</evidence>
<organism evidence="1 2">
    <name type="scientific">Allacma fusca</name>
    <dbReference type="NCBI Taxonomy" id="39272"/>
    <lineage>
        <taxon>Eukaryota</taxon>
        <taxon>Metazoa</taxon>
        <taxon>Ecdysozoa</taxon>
        <taxon>Arthropoda</taxon>
        <taxon>Hexapoda</taxon>
        <taxon>Collembola</taxon>
        <taxon>Symphypleona</taxon>
        <taxon>Sminthuridae</taxon>
        <taxon>Allacma</taxon>
    </lineage>
</organism>
<accession>A0A8J2JC25</accession>
<keyword evidence="2" id="KW-1185">Reference proteome</keyword>
<sequence>MYSHRPVEVQTAKPMSKSSRRVGVFHIQSNIERLSCIHRYDAHLISRKIICVSGPPFDCCKLSRSEPEIRWLRRKMHRNYLKPYIFVGRARSSVIRK</sequence>
<protein>
    <submittedName>
        <fullName evidence="1">Uncharacterized protein</fullName>
    </submittedName>
</protein>
<evidence type="ECO:0000313" key="2">
    <source>
        <dbReference type="Proteomes" id="UP000708208"/>
    </source>
</evidence>
<dbReference type="Proteomes" id="UP000708208">
    <property type="component" value="Unassembled WGS sequence"/>
</dbReference>
<name>A0A8J2JC25_9HEXA</name>
<reference evidence="1" key="1">
    <citation type="submission" date="2021-06" db="EMBL/GenBank/DDBJ databases">
        <authorList>
            <person name="Hodson N. C."/>
            <person name="Mongue J. A."/>
            <person name="Jaron S. K."/>
        </authorList>
    </citation>
    <scope>NUCLEOTIDE SEQUENCE</scope>
</reference>